<keyword evidence="3" id="KW-0732">Signal</keyword>
<sequence>MMIKSTGLSAIFALAASAFMIPPSMSADSISASTLETAGVNPLIQTVRLDTDASALIHGVEGTLPLTFTFAVNRQNPTELLLNGEPFYNPGHFFDAPVTESVSAIIEAAATPNSDIDYELRVSNYVFLVEPEISTPSGSLIPLTLQINGFGNTPVTGLPALKVNLFKQNDNSLLIISAEAGEIRGETSYRVDEITGSLEQACESWPSFCRWRDIVSEKFKGVSETVGNKISGEKPKKHGGCGGRKPKTHRPGHGDRLPTHITYRPGNPHPHYGHHPKEQKYSVLTIIIVWLVVLGLIGIPLGALVCLTTAALINKCFGWKRVEYTEVAQNEQDDDAPPYDARFDDEEKQKYVVEAEENDDPLPVYEAVEKEVVQ</sequence>
<accession>A0A9P4SJ34</accession>
<feature type="compositionally biased region" description="Basic residues" evidence="1">
    <location>
        <begin position="235"/>
        <end position="251"/>
    </location>
</feature>
<dbReference type="PANTHER" id="PTHR40622:SF1">
    <property type="match status" value="1"/>
</dbReference>
<reference evidence="4" key="1">
    <citation type="journal article" date="2020" name="Stud. Mycol.">
        <title>101 Dothideomycetes genomes: a test case for predicting lifestyles and emergence of pathogens.</title>
        <authorList>
            <person name="Haridas S."/>
            <person name="Albert R."/>
            <person name="Binder M."/>
            <person name="Bloem J."/>
            <person name="Labutti K."/>
            <person name="Salamov A."/>
            <person name="Andreopoulos B."/>
            <person name="Baker S."/>
            <person name="Barry K."/>
            <person name="Bills G."/>
            <person name="Bluhm B."/>
            <person name="Cannon C."/>
            <person name="Castanera R."/>
            <person name="Culley D."/>
            <person name="Daum C."/>
            <person name="Ezra D."/>
            <person name="Gonzalez J."/>
            <person name="Henrissat B."/>
            <person name="Kuo A."/>
            <person name="Liang C."/>
            <person name="Lipzen A."/>
            <person name="Lutzoni F."/>
            <person name="Magnuson J."/>
            <person name="Mondo S."/>
            <person name="Nolan M."/>
            <person name="Ohm R."/>
            <person name="Pangilinan J."/>
            <person name="Park H.-J."/>
            <person name="Ramirez L."/>
            <person name="Alfaro M."/>
            <person name="Sun H."/>
            <person name="Tritt A."/>
            <person name="Yoshinaga Y."/>
            <person name="Zwiers L.-H."/>
            <person name="Turgeon B."/>
            <person name="Goodwin S."/>
            <person name="Spatafora J."/>
            <person name="Crous P."/>
            <person name="Grigoriev I."/>
        </authorList>
    </citation>
    <scope>NUCLEOTIDE SEQUENCE</scope>
    <source>
        <strain evidence="4">CBS 101060</strain>
    </source>
</reference>
<dbReference type="PANTHER" id="PTHR40622">
    <property type="match status" value="1"/>
</dbReference>
<evidence type="ECO:0000313" key="5">
    <source>
        <dbReference type="Proteomes" id="UP000799429"/>
    </source>
</evidence>
<evidence type="ECO:0000256" key="3">
    <source>
        <dbReference type="SAM" id="SignalP"/>
    </source>
</evidence>
<keyword evidence="2" id="KW-1133">Transmembrane helix</keyword>
<organism evidence="4 5">
    <name type="scientific">Patellaria atrata CBS 101060</name>
    <dbReference type="NCBI Taxonomy" id="1346257"/>
    <lineage>
        <taxon>Eukaryota</taxon>
        <taxon>Fungi</taxon>
        <taxon>Dikarya</taxon>
        <taxon>Ascomycota</taxon>
        <taxon>Pezizomycotina</taxon>
        <taxon>Dothideomycetes</taxon>
        <taxon>Dothideomycetes incertae sedis</taxon>
        <taxon>Patellariales</taxon>
        <taxon>Patellariaceae</taxon>
        <taxon>Patellaria</taxon>
    </lineage>
</organism>
<keyword evidence="2" id="KW-0472">Membrane</keyword>
<dbReference type="Proteomes" id="UP000799429">
    <property type="component" value="Unassembled WGS sequence"/>
</dbReference>
<feature type="signal peptide" evidence="3">
    <location>
        <begin position="1"/>
        <end position="26"/>
    </location>
</feature>
<protein>
    <submittedName>
        <fullName evidence="4">Uncharacterized protein</fullName>
    </submittedName>
</protein>
<feature type="transmembrane region" description="Helical" evidence="2">
    <location>
        <begin position="287"/>
        <end position="313"/>
    </location>
</feature>
<name>A0A9P4SJ34_9PEZI</name>
<gene>
    <name evidence="4" type="ORF">M501DRAFT_1012573</name>
</gene>
<keyword evidence="2" id="KW-0812">Transmembrane</keyword>
<comment type="caution">
    <text evidence="4">The sequence shown here is derived from an EMBL/GenBank/DDBJ whole genome shotgun (WGS) entry which is preliminary data.</text>
</comment>
<proteinExistence type="predicted"/>
<evidence type="ECO:0000256" key="1">
    <source>
        <dbReference type="SAM" id="MobiDB-lite"/>
    </source>
</evidence>
<feature type="region of interest" description="Disordered" evidence="1">
    <location>
        <begin position="227"/>
        <end position="257"/>
    </location>
</feature>
<evidence type="ECO:0000313" key="4">
    <source>
        <dbReference type="EMBL" id="KAF2843214.1"/>
    </source>
</evidence>
<dbReference type="EMBL" id="MU006089">
    <property type="protein sequence ID" value="KAF2843214.1"/>
    <property type="molecule type" value="Genomic_DNA"/>
</dbReference>
<feature type="chain" id="PRO_5040180132" evidence="3">
    <location>
        <begin position="27"/>
        <end position="374"/>
    </location>
</feature>
<keyword evidence="5" id="KW-1185">Reference proteome</keyword>
<evidence type="ECO:0000256" key="2">
    <source>
        <dbReference type="SAM" id="Phobius"/>
    </source>
</evidence>
<dbReference type="AlphaFoldDB" id="A0A9P4SJ34"/>